<dbReference type="GO" id="GO:0055085">
    <property type="term" value="P:transmembrane transport"/>
    <property type="evidence" value="ECO:0007669"/>
    <property type="project" value="InterPro"/>
</dbReference>
<sequence length="197" mass="20560">MSVETLGTAFEVRAGERWSKRALVAHLITPAVLVGAVLILWVYIGSLSLDSIESRVLTTSSIVGATVQHLELTGIATVLVVLIAMPLGVLLTRPGTRWLTPIALGLANIGQAAPALGILVILAMLFSVGETIAIATLVVSAVLPVLRNTIIGIQQVDPSLVEAAKGMGLRPAQVLGRIELPLAVPVMLAGLRTTIIM</sequence>
<feature type="transmembrane region" description="Helical" evidence="6">
    <location>
        <begin position="72"/>
        <end position="91"/>
    </location>
</feature>
<evidence type="ECO:0000256" key="1">
    <source>
        <dbReference type="ARBA" id="ARBA00004141"/>
    </source>
</evidence>
<dbReference type="PANTHER" id="PTHR30177">
    <property type="entry name" value="GLYCINE BETAINE/L-PROLINE TRANSPORT SYSTEM PERMEASE PROTEIN PROW"/>
    <property type="match status" value="1"/>
</dbReference>
<dbReference type="Gene3D" id="1.10.3720.10">
    <property type="entry name" value="MetI-like"/>
    <property type="match status" value="1"/>
</dbReference>
<reference evidence="8 9" key="1">
    <citation type="submission" date="2019-02" db="EMBL/GenBank/DDBJ databases">
        <title>Draft genome sequences of novel Actinobacteria.</title>
        <authorList>
            <person name="Sahin N."/>
            <person name="Ay H."/>
            <person name="Saygin H."/>
        </authorList>
    </citation>
    <scope>NUCLEOTIDE SEQUENCE [LARGE SCALE GENOMIC DNA]</scope>
    <source>
        <strain evidence="8 9">16K104</strain>
    </source>
</reference>
<name>A0A4R4W8D7_9ACTN</name>
<gene>
    <name evidence="8" type="ORF">E1218_32200</name>
</gene>
<evidence type="ECO:0000313" key="9">
    <source>
        <dbReference type="Proteomes" id="UP000295172"/>
    </source>
</evidence>
<keyword evidence="3 6" id="KW-0812">Transmembrane</keyword>
<dbReference type="Pfam" id="PF00528">
    <property type="entry name" value="BPD_transp_1"/>
    <property type="match status" value="1"/>
</dbReference>
<feature type="transmembrane region" description="Helical" evidence="6">
    <location>
        <begin position="23"/>
        <end position="44"/>
    </location>
</feature>
<feature type="transmembrane region" description="Helical" evidence="6">
    <location>
        <begin position="132"/>
        <end position="150"/>
    </location>
</feature>
<dbReference type="InterPro" id="IPR035906">
    <property type="entry name" value="MetI-like_sf"/>
</dbReference>
<protein>
    <submittedName>
        <fullName evidence="8">ABC transporter permease subunit</fullName>
    </submittedName>
</protein>
<evidence type="ECO:0000256" key="6">
    <source>
        <dbReference type="RuleBase" id="RU363032"/>
    </source>
</evidence>
<dbReference type="InterPro" id="IPR000515">
    <property type="entry name" value="MetI-like"/>
</dbReference>
<dbReference type="RefSeq" id="WP_132326824.1">
    <property type="nucleotide sequence ID" value="NZ_SMKR01000213.1"/>
</dbReference>
<keyword evidence="5 6" id="KW-0472">Membrane</keyword>
<keyword evidence="2 6" id="KW-0813">Transport</keyword>
<dbReference type="EMBL" id="SMKR01000213">
    <property type="protein sequence ID" value="TDD14972.1"/>
    <property type="molecule type" value="Genomic_DNA"/>
</dbReference>
<dbReference type="GO" id="GO:0005886">
    <property type="term" value="C:plasma membrane"/>
    <property type="evidence" value="ECO:0007669"/>
    <property type="project" value="UniProtKB-SubCell"/>
</dbReference>
<keyword evidence="4 6" id="KW-1133">Transmembrane helix</keyword>
<accession>A0A4R4W8D7</accession>
<comment type="similarity">
    <text evidence="6">Belongs to the binding-protein-dependent transport system permease family.</text>
</comment>
<proteinExistence type="inferred from homology"/>
<dbReference type="Proteomes" id="UP000295172">
    <property type="component" value="Unassembled WGS sequence"/>
</dbReference>
<dbReference type="PANTHER" id="PTHR30177:SF4">
    <property type="entry name" value="OSMOPROTECTANT IMPORT PERMEASE PROTEIN OSMW"/>
    <property type="match status" value="1"/>
</dbReference>
<dbReference type="AlphaFoldDB" id="A0A4R4W8D7"/>
<feature type="non-terminal residue" evidence="8">
    <location>
        <position position="197"/>
    </location>
</feature>
<feature type="transmembrane region" description="Helical" evidence="6">
    <location>
        <begin position="103"/>
        <end position="126"/>
    </location>
</feature>
<evidence type="ECO:0000313" key="8">
    <source>
        <dbReference type="EMBL" id="TDD14972.1"/>
    </source>
</evidence>
<comment type="subcellular location">
    <subcellularLocation>
        <location evidence="6">Cell membrane</location>
        <topology evidence="6">Multi-pass membrane protein</topology>
    </subcellularLocation>
    <subcellularLocation>
        <location evidence="1">Membrane</location>
        <topology evidence="1">Multi-pass membrane protein</topology>
    </subcellularLocation>
</comment>
<evidence type="ECO:0000256" key="2">
    <source>
        <dbReference type="ARBA" id="ARBA00022448"/>
    </source>
</evidence>
<feature type="domain" description="ABC transmembrane type-1" evidence="7">
    <location>
        <begin position="66"/>
        <end position="197"/>
    </location>
</feature>
<comment type="caution">
    <text evidence="8">The sequence shown here is derived from an EMBL/GenBank/DDBJ whole genome shotgun (WGS) entry which is preliminary data.</text>
</comment>
<dbReference type="PROSITE" id="PS50928">
    <property type="entry name" value="ABC_TM1"/>
    <property type="match status" value="1"/>
</dbReference>
<dbReference type="SUPFAM" id="SSF161098">
    <property type="entry name" value="MetI-like"/>
    <property type="match status" value="1"/>
</dbReference>
<dbReference type="CDD" id="cd06261">
    <property type="entry name" value="TM_PBP2"/>
    <property type="match status" value="1"/>
</dbReference>
<evidence type="ECO:0000256" key="4">
    <source>
        <dbReference type="ARBA" id="ARBA00022989"/>
    </source>
</evidence>
<dbReference type="GO" id="GO:0031460">
    <property type="term" value="P:glycine betaine transport"/>
    <property type="evidence" value="ECO:0007669"/>
    <property type="project" value="TreeGrafter"/>
</dbReference>
<dbReference type="InterPro" id="IPR051204">
    <property type="entry name" value="ABC_transp_perm/SBD"/>
</dbReference>
<evidence type="ECO:0000259" key="7">
    <source>
        <dbReference type="PROSITE" id="PS50928"/>
    </source>
</evidence>
<organism evidence="8 9">
    <name type="scientific">Kribbella turkmenica</name>
    <dbReference type="NCBI Taxonomy" id="2530375"/>
    <lineage>
        <taxon>Bacteria</taxon>
        <taxon>Bacillati</taxon>
        <taxon>Actinomycetota</taxon>
        <taxon>Actinomycetes</taxon>
        <taxon>Propionibacteriales</taxon>
        <taxon>Kribbellaceae</taxon>
        <taxon>Kribbella</taxon>
    </lineage>
</organism>
<dbReference type="OrthoDB" id="9801163at2"/>
<evidence type="ECO:0000256" key="5">
    <source>
        <dbReference type="ARBA" id="ARBA00023136"/>
    </source>
</evidence>
<evidence type="ECO:0000256" key="3">
    <source>
        <dbReference type="ARBA" id="ARBA00022692"/>
    </source>
</evidence>
<keyword evidence="9" id="KW-1185">Reference proteome</keyword>